<evidence type="ECO:0000259" key="4">
    <source>
        <dbReference type="PROSITE" id="PS50949"/>
    </source>
</evidence>
<dbReference type="CDD" id="cd07377">
    <property type="entry name" value="WHTH_GntR"/>
    <property type="match status" value="1"/>
</dbReference>
<dbReference type="Pfam" id="PF00392">
    <property type="entry name" value="GntR"/>
    <property type="match status" value="1"/>
</dbReference>
<protein>
    <submittedName>
        <fullName evidence="5">GntR family transcriptional regulator</fullName>
    </submittedName>
</protein>
<evidence type="ECO:0000313" key="6">
    <source>
        <dbReference type="Proteomes" id="UP000601171"/>
    </source>
</evidence>
<comment type="caution">
    <text evidence="5">The sequence shown here is derived from an EMBL/GenBank/DDBJ whole genome shotgun (WGS) entry which is preliminary data.</text>
</comment>
<dbReference type="Proteomes" id="UP000601171">
    <property type="component" value="Unassembled WGS sequence"/>
</dbReference>
<dbReference type="Gene3D" id="1.10.10.10">
    <property type="entry name" value="Winged helix-like DNA-binding domain superfamily/Winged helix DNA-binding domain"/>
    <property type="match status" value="1"/>
</dbReference>
<dbReference type="SMART" id="SM00866">
    <property type="entry name" value="UTRA"/>
    <property type="match status" value="1"/>
</dbReference>
<dbReference type="FunFam" id="1.10.10.10:FF:000079">
    <property type="entry name" value="GntR family transcriptional regulator"/>
    <property type="match status" value="1"/>
</dbReference>
<keyword evidence="3" id="KW-0804">Transcription</keyword>
<reference evidence="5" key="1">
    <citation type="submission" date="2020-08" db="EMBL/GenBank/DDBJ databases">
        <title>Genome public.</title>
        <authorList>
            <person name="Liu C."/>
            <person name="Sun Q."/>
        </authorList>
    </citation>
    <scope>NUCLEOTIDE SEQUENCE</scope>
    <source>
        <strain evidence="5">BX21</strain>
    </source>
</reference>
<dbReference type="Pfam" id="PF07702">
    <property type="entry name" value="UTRA"/>
    <property type="match status" value="1"/>
</dbReference>
<dbReference type="SUPFAM" id="SSF46785">
    <property type="entry name" value="Winged helix' DNA-binding domain"/>
    <property type="match status" value="1"/>
</dbReference>
<dbReference type="InterPro" id="IPR050679">
    <property type="entry name" value="Bact_HTH_transcr_reg"/>
</dbReference>
<dbReference type="PRINTS" id="PR00035">
    <property type="entry name" value="HTHGNTR"/>
</dbReference>
<evidence type="ECO:0000256" key="2">
    <source>
        <dbReference type="ARBA" id="ARBA00023125"/>
    </source>
</evidence>
<dbReference type="InterPro" id="IPR036388">
    <property type="entry name" value="WH-like_DNA-bd_sf"/>
</dbReference>
<dbReference type="GO" id="GO:0003677">
    <property type="term" value="F:DNA binding"/>
    <property type="evidence" value="ECO:0007669"/>
    <property type="project" value="UniProtKB-KW"/>
</dbReference>
<dbReference type="PANTHER" id="PTHR44846">
    <property type="entry name" value="MANNOSYL-D-GLYCERATE TRANSPORT/METABOLISM SYSTEM REPRESSOR MNGR-RELATED"/>
    <property type="match status" value="1"/>
</dbReference>
<dbReference type="EMBL" id="JACRTG010000009">
    <property type="protein sequence ID" value="MBC8587300.1"/>
    <property type="molecule type" value="Genomic_DNA"/>
</dbReference>
<dbReference type="SMART" id="SM00345">
    <property type="entry name" value="HTH_GNTR"/>
    <property type="match status" value="1"/>
</dbReference>
<feature type="domain" description="HTH gntR-type" evidence="4">
    <location>
        <begin position="8"/>
        <end position="76"/>
    </location>
</feature>
<keyword evidence="1" id="KW-0805">Transcription regulation</keyword>
<dbReference type="SUPFAM" id="SSF64288">
    <property type="entry name" value="Chorismate lyase-like"/>
    <property type="match status" value="1"/>
</dbReference>
<dbReference type="PANTHER" id="PTHR44846:SF17">
    <property type="entry name" value="GNTR-FAMILY TRANSCRIPTIONAL REGULATOR"/>
    <property type="match status" value="1"/>
</dbReference>
<dbReference type="InterPro" id="IPR000524">
    <property type="entry name" value="Tscrpt_reg_HTH_GntR"/>
</dbReference>
<dbReference type="InterPro" id="IPR036390">
    <property type="entry name" value="WH_DNA-bd_sf"/>
</dbReference>
<name>A0A926ERQ4_9FIRM</name>
<keyword evidence="2" id="KW-0238">DNA-binding</keyword>
<dbReference type="InterPro" id="IPR028978">
    <property type="entry name" value="Chorismate_lyase_/UTRA_dom_sf"/>
</dbReference>
<dbReference type="GO" id="GO:0003700">
    <property type="term" value="F:DNA-binding transcription factor activity"/>
    <property type="evidence" value="ECO:0007669"/>
    <property type="project" value="InterPro"/>
</dbReference>
<evidence type="ECO:0000256" key="1">
    <source>
        <dbReference type="ARBA" id="ARBA00023015"/>
    </source>
</evidence>
<evidence type="ECO:0000256" key="3">
    <source>
        <dbReference type="ARBA" id="ARBA00023163"/>
    </source>
</evidence>
<dbReference type="AlphaFoldDB" id="A0A926ERQ4"/>
<dbReference type="PROSITE" id="PS50949">
    <property type="entry name" value="HTH_GNTR"/>
    <property type="match status" value="1"/>
</dbReference>
<organism evidence="5 6">
    <name type="scientific">Paratissierella segnis</name>
    <dbReference type="NCBI Taxonomy" id="2763679"/>
    <lineage>
        <taxon>Bacteria</taxon>
        <taxon>Bacillati</taxon>
        <taxon>Bacillota</taxon>
        <taxon>Tissierellia</taxon>
        <taxon>Tissierellales</taxon>
        <taxon>Tissierellaceae</taxon>
        <taxon>Paratissierella</taxon>
    </lineage>
</organism>
<dbReference type="GO" id="GO:0045892">
    <property type="term" value="P:negative regulation of DNA-templated transcription"/>
    <property type="evidence" value="ECO:0007669"/>
    <property type="project" value="TreeGrafter"/>
</dbReference>
<sequence>MYVNINKLPLYAEVFNDLRFKIYTNEWKVDEQIPTEMELCDIYNVSRITIRKAIDLLVQEGLLYRKRAIGTFVRGMDQQESLTSIKGFTQEMTDLGKEAHTISASIQKIPASRKIANCLNIESNIPVMNLRRVLGIYESAFAFFDTYFVCNENYSLDSKDYYGSFYEYLSTFGIIVNSINEYVEAVLPDDELMKTLNITKYTPILKRVRFTKEIGKSFREYSECFYVGSEYRYYIGNVEK</sequence>
<keyword evidence="6" id="KW-1185">Reference proteome</keyword>
<accession>A0A926ERQ4</accession>
<dbReference type="InterPro" id="IPR011663">
    <property type="entry name" value="UTRA"/>
</dbReference>
<proteinExistence type="predicted"/>
<gene>
    <name evidence="5" type="ORF">H8707_03465</name>
</gene>
<dbReference type="Gene3D" id="3.40.1410.10">
    <property type="entry name" value="Chorismate lyase-like"/>
    <property type="match status" value="1"/>
</dbReference>
<evidence type="ECO:0000313" key="5">
    <source>
        <dbReference type="EMBL" id="MBC8587300.1"/>
    </source>
</evidence>